<evidence type="ECO:0000313" key="1">
    <source>
        <dbReference type="EMBL" id="ACK65794.1"/>
    </source>
</evidence>
<keyword evidence="2" id="KW-1185">Reference proteome</keyword>
<dbReference type="eggNOG" id="ENOG5030R46">
    <property type="taxonomic scope" value="Bacteria"/>
</dbReference>
<name>B7JWU5_RIPO1</name>
<dbReference type="STRING" id="41431.PCC8801_1747"/>
<dbReference type="EMBL" id="CP001287">
    <property type="protein sequence ID" value="ACK65794.1"/>
    <property type="molecule type" value="Genomic_DNA"/>
</dbReference>
<reference evidence="2" key="1">
    <citation type="journal article" date="2011" name="MBio">
        <title>Novel metabolic attributes of the genus Cyanothece, comprising a group of unicellular nitrogen-fixing Cyanobacteria.</title>
        <authorList>
            <person name="Bandyopadhyay A."/>
            <person name="Elvitigala T."/>
            <person name="Welsh E."/>
            <person name="Stockel J."/>
            <person name="Liberton M."/>
            <person name="Min H."/>
            <person name="Sherman L.A."/>
            <person name="Pakrasi H.B."/>
        </authorList>
    </citation>
    <scope>NUCLEOTIDE SEQUENCE [LARGE SCALE GENOMIC DNA]</scope>
    <source>
        <strain evidence="2">PCC 8801</strain>
    </source>
</reference>
<protein>
    <submittedName>
        <fullName evidence="1">Uncharacterized protein</fullName>
    </submittedName>
</protein>
<proteinExistence type="predicted"/>
<dbReference type="HOGENOM" id="CLU_166668_0_0_3"/>
<accession>B7JWU5</accession>
<sequence>MDPLTLAGIGTIVLTGALARVGEMALDGTIAQFKRLIEAKYPDIFRKLEAATSNPDTLPETIDVMATLIDNDAEIKAIAEHLAKENQNHPQVIQYNNTKNLKNTGFVAESGSNVSQVTVNQTFN</sequence>
<dbReference type="RefSeq" id="WP_012595067.1">
    <property type="nucleotide sequence ID" value="NC_011726.1"/>
</dbReference>
<organism evidence="1 2">
    <name type="scientific">Rippkaea orientalis (strain PCC 8801 / RF-1)</name>
    <name type="common">Cyanothece sp. (strain PCC 8801)</name>
    <dbReference type="NCBI Taxonomy" id="41431"/>
    <lineage>
        <taxon>Bacteria</taxon>
        <taxon>Bacillati</taxon>
        <taxon>Cyanobacteriota</taxon>
        <taxon>Cyanophyceae</taxon>
        <taxon>Oscillatoriophycideae</taxon>
        <taxon>Chroococcales</taxon>
        <taxon>Aphanothecaceae</taxon>
        <taxon>Rippkaea</taxon>
        <taxon>Rippkaea orientalis</taxon>
    </lineage>
</organism>
<evidence type="ECO:0000313" key="2">
    <source>
        <dbReference type="Proteomes" id="UP000008204"/>
    </source>
</evidence>
<dbReference type="KEGG" id="cyp:PCC8801_1747"/>
<dbReference type="AlphaFoldDB" id="B7JWU5"/>
<dbReference type="Proteomes" id="UP000008204">
    <property type="component" value="Chromosome"/>
</dbReference>
<gene>
    <name evidence="1" type="ordered locus">PCC8801_1747</name>
</gene>